<dbReference type="Proteomes" id="UP000243937">
    <property type="component" value="Chromosome"/>
</dbReference>
<dbReference type="KEGG" id="opf:CBP31_11400"/>
<dbReference type="OrthoDB" id="5887304at2"/>
<reference evidence="1 2" key="1">
    <citation type="journal article" date="2014" name="Int. J. Syst. Evol. Microbiol.">
        <title>Oceanisphaera profunda sp. nov., a marine bacterium isolated from deep-sea sediment, and emended description of the genus Oceanisphaera.</title>
        <authorList>
            <person name="Xu Z."/>
            <person name="Zhang X.Y."/>
            <person name="Su H.N."/>
            <person name="Yu Z.C."/>
            <person name="Liu C."/>
            <person name="Li H."/>
            <person name="Chen X.L."/>
            <person name="Song X.Y."/>
            <person name="Xie B.B."/>
            <person name="Qin Q.L."/>
            <person name="Zhou B.C."/>
            <person name="Shi M."/>
            <person name="Huang Y."/>
            <person name="Zhang Y.Z."/>
        </authorList>
    </citation>
    <scope>NUCLEOTIDE SEQUENCE [LARGE SCALE GENOMIC DNA]</scope>
    <source>
        <strain evidence="1 2">SM1222</strain>
    </source>
</reference>
<dbReference type="RefSeq" id="WP_087037368.1">
    <property type="nucleotide sequence ID" value="NZ_CP021377.1"/>
</dbReference>
<sequence>MLVRKKCYTLQSGADFDVNITVHPCCTIEIDIPKQRQYLRPRLDQLHFKLTDQGMILVVDSNAEEDESSQELYLSRKDAMQLCRMINEVVEDHEDLMSALC</sequence>
<evidence type="ECO:0000313" key="1">
    <source>
        <dbReference type="EMBL" id="ART83145.1"/>
    </source>
</evidence>
<dbReference type="EMBL" id="CP021377">
    <property type="protein sequence ID" value="ART83145.1"/>
    <property type="molecule type" value="Genomic_DNA"/>
</dbReference>
<keyword evidence="2" id="KW-1185">Reference proteome</keyword>
<name>A0A1Y0D7V7_9GAMM</name>
<accession>A0A1Y0D7V7</accession>
<organism evidence="1 2">
    <name type="scientific">Oceanisphaera profunda</name>
    <dbReference type="NCBI Taxonomy" id="1416627"/>
    <lineage>
        <taxon>Bacteria</taxon>
        <taxon>Pseudomonadati</taxon>
        <taxon>Pseudomonadota</taxon>
        <taxon>Gammaproteobacteria</taxon>
        <taxon>Aeromonadales</taxon>
        <taxon>Aeromonadaceae</taxon>
        <taxon>Oceanisphaera</taxon>
    </lineage>
</organism>
<proteinExistence type="predicted"/>
<dbReference type="AlphaFoldDB" id="A0A1Y0D7V7"/>
<protein>
    <submittedName>
        <fullName evidence="1">Uncharacterized protein</fullName>
    </submittedName>
</protein>
<gene>
    <name evidence="1" type="ORF">CBP31_11400</name>
</gene>
<evidence type="ECO:0000313" key="2">
    <source>
        <dbReference type="Proteomes" id="UP000243937"/>
    </source>
</evidence>